<gene>
    <name evidence="1" type="ORF">SDC9_104847</name>
</gene>
<evidence type="ECO:0000313" key="1">
    <source>
        <dbReference type="EMBL" id="MPM58018.1"/>
    </source>
</evidence>
<proteinExistence type="predicted"/>
<dbReference type="EMBL" id="VSSQ01016559">
    <property type="protein sequence ID" value="MPM58018.1"/>
    <property type="molecule type" value="Genomic_DNA"/>
</dbReference>
<name>A0A645AZ11_9ZZZZ</name>
<organism evidence="1">
    <name type="scientific">bioreactor metagenome</name>
    <dbReference type="NCBI Taxonomy" id="1076179"/>
    <lineage>
        <taxon>unclassified sequences</taxon>
        <taxon>metagenomes</taxon>
        <taxon>ecological metagenomes</taxon>
    </lineage>
</organism>
<dbReference type="AlphaFoldDB" id="A0A645AZ11"/>
<sequence length="86" mass="11559">MKGAYNLNNDFNNDYPIYNMDINDNDVSMNRFDMRRDYDYDRRRYYDYDRRRRDFDFDRRRYDRRRRDFDFDFDFPLWFFFWRFFF</sequence>
<protein>
    <submittedName>
        <fullName evidence="1">Uncharacterized protein</fullName>
    </submittedName>
</protein>
<accession>A0A645AZ11</accession>
<reference evidence="1" key="1">
    <citation type="submission" date="2019-08" db="EMBL/GenBank/DDBJ databases">
        <authorList>
            <person name="Kucharzyk K."/>
            <person name="Murdoch R.W."/>
            <person name="Higgins S."/>
            <person name="Loffler F."/>
        </authorList>
    </citation>
    <scope>NUCLEOTIDE SEQUENCE</scope>
</reference>
<comment type="caution">
    <text evidence="1">The sequence shown here is derived from an EMBL/GenBank/DDBJ whole genome shotgun (WGS) entry which is preliminary data.</text>
</comment>